<dbReference type="Pfam" id="PF00534">
    <property type="entry name" value="Glycos_transf_1"/>
    <property type="match status" value="1"/>
</dbReference>
<protein>
    <recommendedName>
        <fullName evidence="1">Glycosyl transferase family 1 domain-containing protein</fullName>
    </recommendedName>
</protein>
<dbReference type="EMBL" id="MFDO01000018">
    <property type="protein sequence ID" value="OGE65489.1"/>
    <property type="molecule type" value="Genomic_DNA"/>
</dbReference>
<dbReference type="InterPro" id="IPR001296">
    <property type="entry name" value="Glyco_trans_1"/>
</dbReference>
<name>A0A1F5MJH8_9BACT</name>
<dbReference type="GO" id="GO:0016020">
    <property type="term" value="C:membrane"/>
    <property type="evidence" value="ECO:0007669"/>
    <property type="project" value="TreeGrafter"/>
</dbReference>
<feature type="domain" description="Glycosyl transferase family 1" evidence="1">
    <location>
        <begin position="166"/>
        <end position="338"/>
    </location>
</feature>
<dbReference type="PANTHER" id="PTHR45919:SF1">
    <property type="entry name" value="GDP-MAN:MAN(3)GLCNAC(2)-PP-DOL ALPHA-1,2-MANNOSYLTRANSFERASE"/>
    <property type="match status" value="1"/>
</dbReference>
<sequence>MQIAIYTPYLDTAGGGEKYMLTIAEELSKKHRVDILLDSHLSSMDPEQMKRKNSRIHGLNLDNVSFVKAPMGQGSAMLQRIFFLKKYDWLFYNCDGSLFQSTSKNSVLHFQMPLSNIETQGLKNILKLKSWKLAIYNSQFTKEHIEKKLTIKGRVVYPPVDTSRFVGEHKKKKQILGVGRFMGEGTKKQHILIEGFKKLSKRLEDKNWSLHLAGLVDESDKEYFIDLQKKATGENIIFHSNLSYNDLTKLYQESSIFWHAMGYLETDPQKWEHFGISTVEAMAAGCIPVVINKGGQSEIVENGVSGFLWDTLDELVDKTCSLIKNEKEGKIISDAARKKTKMYSKSQFVNSIMEITNEH</sequence>
<dbReference type="SUPFAM" id="SSF53756">
    <property type="entry name" value="UDP-Glycosyltransferase/glycogen phosphorylase"/>
    <property type="match status" value="1"/>
</dbReference>
<dbReference type="GO" id="GO:0004377">
    <property type="term" value="F:GDP-Man:Man(3)GlcNAc(2)-PP-Dol alpha-1,2-mannosyltransferase activity"/>
    <property type="evidence" value="ECO:0007669"/>
    <property type="project" value="InterPro"/>
</dbReference>
<reference evidence="2 3" key="1">
    <citation type="journal article" date="2016" name="Nat. Commun.">
        <title>Thousands of microbial genomes shed light on interconnected biogeochemical processes in an aquifer system.</title>
        <authorList>
            <person name="Anantharaman K."/>
            <person name="Brown C.T."/>
            <person name="Hug L.A."/>
            <person name="Sharon I."/>
            <person name="Castelle C.J."/>
            <person name="Probst A.J."/>
            <person name="Thomas B.C."/>
            <person name="Singh A."/>
            <person name="Wilkins M.J."/>
            <person name="Karaoz U."/>
            <person name="Brodie E.L."/>
            <person name="Williams K.H."/>
            <person name="Hubbard S.S."/>
            <person name="Banfield J.F."/>
        </authorList>
    </citation>
    <scope>NUCLEOTIDE SEQUENCE [LARGE SCALE GENOMIC DNA]</scope>
</reference>
<gene>
    <name evidence="2" type="ORF">A3B49_01205</name>
</gene>
<dbReference type="Gene3D" id="3.40.50.2000">
    <property type="entry name" value="Glycogen Phosphorylase B"/>
    <property type="match status" value="2"/>
</dbReference>
<evidence type="ECO:0000313" key="2">
    <source>
        <dbReference type="EMBL" id="OGE65489.1"/>
    </source>
</evidence>
<dbReference type="AlphaFoldDB" id="A0A1F5MJH8"/>
<organism evidence="2 3">
    <name type="scientific">Candidatus Daviesbacteria bacterium RIFCSPLOWO2_01_FULL_40_24</name>
    <dbReference type="NCBI Taxonomy" id="1797787"/>
    <lineage>
        <taxon>Bacteria</taxon>
        <taxon>Candidatus Daviesiibacteriota</taxon>
    </lineage>
</organism>
<comment type="caution">
    <text evidence="2">The sequence shown here is derived from an EMBL/GenBank/DDBJ whole genome shotgun (WGS) entry which is preliminary data.</text>
</comment>
<dbReference type="GO" id="GO:0006487">
    <property type="term" value="P:protein N-linked glycosylation"/>
    <property type="evidence" value="ECO:0007669"/>
    <property type="project" value="TreeGrafter"/>
</dbReference>
<evidence type="ECO:0000313" key="3">
    <source>
        <dbReference type="Proteomes" id="UP000178017"/>
    </source>
</evidence>
<dbReference type="Proteomes" id="UP000178017">
    <property type="component" value="Unassembled WGS sequence"/>
</dbReference>
<evidence type="ECO:0000259" key="1">
    <source>
        <dbReference type="Pfam" id="PF00534"/>
    </source>
</evidence>
<dbReference type="PANTHER" id="PTHR45919">
    <property type="entry name" value="GDP-MAN:MAN(3)GLCNAC(2)-PP-DOL ALPHA-1,2-MANNOSYLTRANSFERASE"/>
    <property type="match status" value="1"/>
</dbReference>
<proteinExistence type="predicted"/>
<dbReference type="InterPro" id="IPR038013">
    <property type="entry name" value="ALG11"/>
</dbReference>
<accession>A0A1F5MJH8</accession>